<feature type="non-terminal residue" evidence="2">
    <location>
        <position position="136"/>
    </location>
</feature>
<proteinExistence type="predicted"/>
<protein>
    <submittedName>
        <fullName evidence="2">Uncharacterized protein</fullName>
    </submittedName>
</protein>
<reference evidence="2" key="1">
    <citation type="submission" date="2021-02" db="EMBL/GenBank/DDBJ databases">
        <authorList>
            <person name="Dougan E. K."/>
            <person name="Rhodes N."/>
            <person name="Thang M."/>
            <person name="Chan C."/>
        </authorList>
    </citation>
    <scope>NUCLEOTIDE SEQUENCE</scope>
</reference>
<evidence type="ECO:0000313" key="2">
    <source>
        <dbReference type="EMBL" id="CAE7923883.1"/>
    </source>
</evidence>
<dbReference type="EMBL" id="CAJNJA010078971">
    <property type="protein sequence ID" value="CAE7923883.1"/>
    <property type="molecule type" value="Genomic_DNA"/>
</dbReference>
<feature type="region of interest" description="Disordered" evidence="1">
    <location>
        <begin position="1"/>
        <end position="34"/>
    </location>
</feature>
<comment type="caution">
    <text evidence="2">The sequence shown here is derived from an EMBL/GenBank/DDBJ whole genome shotgun (WGS) entry which is preliminary data.</text>
</comment>
<keyword evidence="3" id="KW-1185">Reference proteome</keyword>
<name>A0A813BU57_9DINO</name>
<dbReference type="Proteomes" id="UP000601435">
    <property type="component" value="Unassembled WGS sequence"/>
</dbReference>
<dbReference type="AlphaFoldDB" id="A0A813BU57"/>
<accession>A0A813BU57</accession>
<evidence type="ECO:0000256" key="1">
    <source>
        <dbReference type="SAM" id="MobiDB-lite"/>
    </source>
</evidence>
<organism evidence="2 3">
    <name type="scientific">Symbiodinium necroappetens</name>
    <dbReference type="NCBI Taxonomy" id="1628268"/>
    <lineage>
        <taxon>Eukaryota</taxon>
        <taxon>Sar</taxon>
        <taxon>Alveolata</taxon>
        <taxon>Dinophyceae</taxon>
        <taxon>Suessiales</taxon>
        <taxon>Symbiodiniaceae</taxon>
        <taxon>Symbiodinium</taxon>
    </lineage>
</organism>
<dbReference type="OrthoDB" id="447668at2759"/>
<evidence type="ECO:0000313" key="3">
    <source>
        <dbReference type="Proteomes" id="UP000601435"/>
    </source>
</evidence>
<sequence length="136" mass="15741">DVANNPTQPHKAGKKQDDDYVEPEDACPPPEQVSKKTLMKRLDRICTQKADGTYKVPMEIISSYKNLESREQVYRAFEKCGCEPDPLALFTKRMNRKYEEINEKSVETEFEFLTEEEMEGKGWSESLRLIIKGFGL</sequence>
<gene>
    <name evidence="2" type="ORF">SNEC2469_LOCUS31936</name>
</gene>